<dbReference type="GeneID" id="69802332"/>
<evidence type="ECO:0000256" key="3">
    <source>
        <dbReference type="SAM" id="Coils"/>
    </source>
</evidence>
<dbReference type="GO" id="GO:0016887">
    <property type="term" value="F:ATP hydrolysis activity"/>
    <property type="evidence" value="ECO:0007669"/>
    <property type="project" value="InterPro"/>
</dbReference>
<keyword evidence="1" id="KW-0547">Nucleotide-binding</keyword>
<dbReference type="InterPro" id="IPR003593">
    <property type="entry name" value="AAA+_ATPase"/>
</dbReference>
<comment type="caution">
    <text evidence="5">The sequence shown here is derived from an EMBL/GenBank/DDBJ whole genome shotgun (WGS) entry which is preliminary data.</text>
</comment>
<dbReference type="InterPro" id="IPR051309">
    <property type="entry name" value="ABCF_ATPase"/>
</dbReference>
<sequence>MGTIKINKLSFQYDGMLHKLFDQFSLNIDESWRLGLIGRNGRGKTTFIKLLLGNLHYQGTIDTTVVFRAFPQEVSDPRQKTQDVLLTIAGLESSELWRIQVEMDQLRLSDQVLNRPFDTLSPGEQTKALLAALFTDDRCFQLIDEPTNHLDVEARAVVADYLKHKRGFIVVSHDRHFINQVIDHVLSIDRAKIQLFAGNYDTWAAEYQRETQSEIEEKQQLQQEIKRLKSSAEQIEGWAKRAEAKTQKGRKSDLHARLDKGFLSHKAAKSMQRSQNTLKRTKSAIDEKQVLMKNVDTVVPLTMKDEQPHQVHLMQVNQIQVGREGRILNQPLSFDLKRGQRLVLSGANGLGKTTIFKALMGQRDLIVNGTILKSPSIKISYLSQDFETMCGSIQAYAVRFGIELNTFLNTLRKLGFERAAFDEDLGDLSMGQKRKISLARSLSEAANLYIWDEPLNYLDVITRQQIQDLILKHQPTMLIIDHDEAFIEAVKTGPLLKIQRFESN</sequence>
<evidence type="ECO:0000313" key="6">
    <source>
        <dbReference type="Proteomes" id="UP000051957"/>
    </source>
</evidence>
<dbReference type="InterPro" id="IPR003439">
    <property type="entry name" value="ABC_transporter-like_ATP-bd"/>
</dbReference>
<dbReference type="Gene3D" id="3.40.50.300">
    <property type="entry name" value="P-loop containing nucleotide triphosphate hydrolases"/>
    <property type="match status" value="2"/>
</dbReference>
<evidence type="ECO:0000313" key="5">
    <source>
        <dbReference type="EMBL" id="KRM46818.1"/>
    </source>
</evidence>
<accession>A0A0R1YX24</accession>
<reference evidence="5 6" key="1">
    <citation type="journal article" date="2015" name="Genome Announc.">
        <title>Expanding the biotechnology potential of lactobacilli through comparative genomics of 213 strains and associated genera.</title>
        <authorList>
            <person name="Sun Z."/>
            <person name="Harris H.M."/>
            <person name="McCann A."/>
            <person name="Guo C."/>
            <person name="Argimon S."/>
            <person name="Zhang W."/>
            <person name="Yang X."/>
            <person name="Jeffery I.B."/>
            <person name="Cooney J.C."/>
            <person name="Kagawa T.F."/>
            <person name="Liu W."/>
            <person name="Song Y."/>
            <person name="Salvetti E."/>
            <person name="Wrobel A."/>
            <person name="Rasinkangas P."/>
            <person name="Parkhill J."/>
            <person name="Rea M.C."/>
            <person name="O'Sullivan O."/>
            <person name="Ritari J."/>
            <person name="Douillard F.P."/>
            <person name="Paul Ross R."/>
            <person name="Yang R."/>
            <person name="Briner A.E."/>
            <person name="Felis G.E."/>
            <person name="de Vos W.M."/>
            <person name="Barrangou R."/>
            <person name="Klaenhammer T.R."/>
            <person name="Caufield P.W."/>
            <person name="Cui Y."/>
            <person name="Zhang H."/>
            <person name="O'Toole P.W."/>
        </authorList>
    </citation>
    <scope>NUCLEOTIDE SEQUENCE [LARGE SCALE GENOMIC DNA]</scope>
    <source>
        <strain evidence="5 6">DSM 5707</strain>
    </source>
</reference>
<dbReference type="SUPFAM" id="SSF52540">
    <property type="entry name" value="P-loop containing nucleoside triphosphate hydrolases"/>
    <property type="match status" value="2"/>
</dbReference>
<dbReference type="GO" id="GO:0005524">
    <property type="term" value="F:ATP binding"/>
    <property type="evidence" value="ECO:0007669"/>
    <property type="project" value="UniProtKB-KW"/>
</dbReference>
<dbReference type="SMART" id="SM00382">
    <property type="entry name" value="AAA"/>
    <property type="match status" value="2"/>
</dbReference>
<dbReference type="PANTHER" id="PTHR42855:SF2">
    <property type="entry name" value="DRUG RESISTANCE ABC TRANSPORTER,ATP-BINDING PROTEIN"/>
    <property type="match status" value="1"/>
</dbReference>
<evidence type="ECO:0000256" key="1">
    <source>
        <dbReference type="ARBA" id="ARBA00022741"/>
    </source>
</evidence>
<dbReference type="PROSITE" id="PS50893">
    <property type="entry name" value="ABC_TRANSPORTER_2"/>
    <property type="match status" value="2"/>
</dbReference>
<dbReference type="NCBIfam" id="NF000355">
    <property type="entry name" value="ribo_prot_ABC_F"/>
    <property type="match status" value="1"/>
</dbReference>
<dbReference type="AlphaFoldDB" id="A0A0R1YX24"/>
<evidence type="ECO:0000256" key="2">
    <source>
        <dbReference type="ARBA" id="ARBA00022840"/>
    </source>
</evidence>
<organism evidence="5 6">
    <name type="scientific">Lentilactobacillus parabuchneri DSM 5707 = NBRC 107865</name>
    <dbReference type="NCBI Taxonomy" id="1423784"/>
    <lineage>
        <taxon>Bacteria</taxon>
        <taxon>Bacillati</taxon>
        <taxon>Bacillota</taxon>
        <taxon>Bacilli</taxon>
        <taxon>Lactobacillales</taxon>
        <taxon>Lactobacillaceae</taxon>
        <taxon>Lentilactobacillus</taxon>
    </lineage>
</organism>
<proteinExistence type="predicted"/>
<dbReference type="CDD" id="cd03221">
    <property type="entry name" value="ABCF_EF-3"/>
    <property type="match status" value="2"/>
</dbReference>
<dbReference type="InterPro" id="IPR017871">
    <property type="entry name" value="ABC_transporter-like_CS"/>
</dbReference>
<feature type="domain" description="ABC transporter" evidence="4">
    <location>
        <begin position="4"/>
        <end position="215"/>
    </location>
</feature>
<dbReference type="PROSITE" id="PS00211">
    <property type="entry name" value="ABC_TRANSPORTER_1"/>
    <property type="match status" value="1"/>
</dbReference>
<dbReference type="Pfam" id="PF00005">
    <property type="entry name" value="ABC_tran"/>
    <property type="match status" value="2"/>
</dbReference>
<dbReference type="RefSeq" id="WP_057910016.1">
    <property type="nucleotide sequence ID" value="NZ_AZGK01000004.1"/>
</dbReference>
<feature type="coiled-coil region" evidence="3">
    <location>
        <begin position="204"/>
        <end position="238"/>
    </location>
</feature>
<protein>
    <submittedName>
        <fullName evidence="5">ABC transporter-like protein</fullName>
    </submittedName>
</protein>
<keyword evidence="3" id="KW-0175">Coiled coil</keyword>
<dbReference type="PATRIC" id="fig|1423784.4.peg.1765"/>
<evidence type="ECO:0000259" key="4">
    <source>
        <dbReference type="PROSITE" id="PS50893"/>
    </source>
</evidence>
<keyword evidence="2" id="KW-0067">ATP-binding</keyword>
<dbReference type="Proteomes" id="UP000051957">
    <property type="component" value="Unassembled WGS sequence"/>
</dbReference>
<name>A0A0R1YX24_9LACO</name>
<dbReference type="PANTHER" id="PTHR42855">
    <property type="entry name" value="ABC TRANSPORTER ATP-BINDING SUBUNIT"/>
    <property type="match status" value="1"/>
</dbReference>
<dbReference type="EMBL" id="AZGK01000004">
    <property type="protein sequence ID" value="KRM46818.1"/>
    <property type="molecule type" value="Genomic_DNA"/>
</dbReference>
<dbReference type="InterPro" id="IPR027417">
    <property type="entry name" value="P-loop_NTPase"/>
</dbReference>
<feature type="domain" description="ABC transporter" evidence="4">
    <location>
        <begin position="311"/>
        <end position="503"/>
    </location>
</feature>
<gene>
    <name evidence="5" type="ORF">FC51_GL001730</name>
</gene>